<accession>A0A0D2JEB0</accession>
<dbReference type="InParanoid" id="A0A0D2JEB0"/>
<dbReference type="PATRIC" id="fig|1429043.3.peg.2667"/>
<dbReference type="SUPFAM" id="SSF53187">
    <property type="entry name" value="Zn-dependent exopeptidases"/>
    <property type="match status" value="1"/>
</dbReference>
<organism evidence="1 2">
    <name type="scientific">Dethiosulfatarculus sandiegensis</name>
    <dbReference type="NCBI Taxonomy" id="1429043"/>
    <lineage>
        <taxon>Bacteria</taxon>
        <taxon>Pseudomonadati</taxon>
        <taxon>Thermodesulfobacteriota</taxon>
        <taxon>Desulfarculia</taxon>
        <taxon>Desulfarculales</taxon>
        <taxon>Desulfarculaceae</taxon>
        <taxon>Dethiosulfatarculus</taxon>
    </lineage>
</organism>
<dbReference type="RefSeq" id="WP_044348878.1">
    <property type="nucleotide sequence ID" value="NZ_AZAC01000014.1"/>
</dbReference>
<evidence type="ECO:0000313" key="2">
    <source>
        <dbReference type="Proteomes" id="UP000032233"/>
    </source>
</evidence>
<dbReference type="OrthoDB" id="8716700at2"/>
<dbReference type="Gene3D" id="3.40.630.40">
    <property type="entry name" value="Zn-dependent exopeptidases"/>
    <property type="match status" value="1"/>
</dbReference>
<evidence type="ECO:0000313" key="1">
    <source>
        <dbReference type="EMBL" id="KIX13956.1"/>
    </source>
</evidence>
<comment type="caution">
    <text evidence="1">The sequence shown here is derived from an EMBL/GenBank/DDBJ whole genome shotgun (WGS) entry which is preliminary data.</text>
</comment>
<dbReference type="InterPro" id="IPR007709">
    <property type="entry name" value="N-FG_amidohydro"/>
</dbReference>
<dbReference type="EMBL" id="AZAC01000014">
    <property type="protein sequence ID" value="KIX13956.1"/>
    <property type="molecule type" value="Genomic_DNA"/>
</dbReference>
<reference evidence="1 2" key="1">
    <citation type="submission" date="2013-11" db="EMBL/GenBank/DDBJ databases">
        <title>Metagenomic analysis of a methanogenic consortium involved in long chain n-alkane degradation.</title>
        <authorList>
            <person name="Davidova I.A."/>
            <person name="Callaghan A.V."/>
            <person name="Wawrik B."/>
            <person name="Pruitt S."/>
            <person name="Marks C."/>
            <person name="Duncan K.E."/>
            <person name="Suflita J.M."/>
        </authorList>
    </citation>
    <scope>NUCLEOTIDE SEQUENCE [LARGE SCALE GENOMIC DNA]</scope>
    <source>
        <strain evidence="1 2">SPR</strain>
    </source>
</reference>
<evidence type="ECO:0008006" key="3">
    <source>
        <dbReference type="Google" id="ProtNLM"/>
    </source>
</evidence>
<gene>
    <name evidence="1" type="ORF">X474_12535</name>
</gene>
<proteinExistence type="predicted"/>
<protein>
    <recommendedName>
        <fullName evidence="3">N-formylglutamate amidohydrolase</fullName>
    </recommendedName>
</protein>
<name>A0A0D2JEB0_9BACT</name>
<dbReference type="AlphaFoldDB" id="A0A0D2JEB0"/>
<dbReference type="Pfam" id="PF05013">
    <property type="entry name" value="FGase"/>
    <property type="match status" value="1"/>
</dbReference>
<dbReference type="Proteomes" id="UP000032233">
    <property type="component" value="Unassembled WGS sequence"/>
</dbReference>
<dbReference type="STRING" id="1429043.X474_12535"/>
<sequence>MTLPFAISLPHSSLEIPGECRSGMALGPDLIWESMDHGTSEIFSDLPAAAMIQAEWNRLVVDLNRSPEDTADKGVVAQRDYAGREIFLPGHYPDPNQFAKRLVKYHEPYHQKLSQALLDKSIKVLFDCHSLRGKGPKEAPDRGMPRADITLGNNGAPGGAVDPERGVLTCPTETFQFMAKCFEDQGLSVSLNQPYAGGYITRHYGAILAEQGRMAVQIEVNKINYTRENETILDQDMLNSFAAKVKKALFAISEGV</sequence>
<keyword evidence="2" id="KW-1185">Reference proteome</keyword>